<proteinExistence type="predicted"/>
<feature type="domain" description="HTH arsR-type" evidence="1">
    <location>
        <begin position="1"/>
        <end position="95"/>
    </location>
</feature>
<dbReference type="InterPro" id="IPR036388">
    <property type="entry name" value="WH-like_DNA-bd_sf"/>
</dbReference>
<dbReference type="EMBL" id="JBBUKT010000013">
    <property type="protein sequence ID" value="MEK7953752.1"/>
    <property type="molecule type" value="Genomic_DNA"/>
</dbReference>
<dbReference type="PRINTS" id="PR00778">
    <property type="entry name" value="HTHARSR"/>
</dbReference>
<dbReference type="InterPro" id="IPR011991">
    <property type="entry name" value="ArsR-like_HTH"/>
</dbReference>
<name>A0ABU9B465_9BACT</name>
<dbReference type="InterPro" id="IPR036390">
    <property type="entry name" value="WH_DNA-bd_sf"/>
</dbReference>
<dbReference type="SMART" id="SM00418">
    <property type="entry name" value="HTH_ARSR"/>
    <property type="match status" value="1"/>
</dbReference>
<reference evidence="2 3" key="1">
    <citation type="submission" date="2024-04" db="EMBL/GenBank/DDBJ databases">
        <title>Luteolibacter sp. isolated from soil.</title>
        <authorList>
            <person name="An J."/>
        </authorList>
    </citation>
    <scope>NUCLEOTIDE SEQUENCE [LARGE SCALE GENOMIC DNA]</scope>
    <source>
        <strain evidence="2 3">Y139</strain>
    </source>
</reference>
<comment type="caution">
    <text evidence="2">The sequence shown here is derived from an EMBL/GenBank/DDBJ whole genome shotgun (WGS) entry which is preliminary data.</text>
</comment>
<evidence type="ECO:0000313" key="2">
    <source>
        <dbReference type="EMBL" id="MEK7953752.1"/>
    </source>
</evidence>
<sequence length="119" mass="13990">MVKYESEHLDRTFAALADPTRRRMLEQLSRGGLCVTDLAKPHEMSLPAVSKHLGVLEKAGLIERERNGRVHALRLQAAPMKEAQAWIESYRRYWEESFDRLDEYLNQLKKNDEKHDRNE</sequence>
<evidence type="ECO:0000259" key="1">
    <source>
        <dbReference type="PROSITE" id="PS50987"/>
    </source>
</evidence>
<dbReference type="Pfam" id="PF01022">
    <property type="entry name" value="HTH_5"/>
    <property type="match status" value="1"/>
</dbReference>
<evidence type="ECO:0000313" key="3">
    <source>
        <dbReference type="Proteomes" id="UP001371305"/>
    </source>
</evidence>
<dbReference type="PANTHER" id="PTHR38600">
    <property type="entry name" value="TRANSCRIPTIONAL REGULATORY PROTEIN"/>
    <property type="match status" value="1"/>
</dbReference>
<dbReference type="PANTHER" id="PTHR38600:SF2">
    <property type="entry name" value="SLL0088 PROTEIN"/>
    <property type="match status" value="1"/>
</dbReference>
<dbReference type="Gene3D" id="1.10.10.10">
    <property type="entry name" value="Winged helix-like DNA-binding domain superfamily/Winged helix DNA-binding domain"/>
    <property type="match status" value="1"/>
</dbReference>
<dbReference type="Proteomes" id="UP001371305">
    <property type="component" value="Unassembled WGS sequence"/>
</dbReference>
<accession>A0ABU9B465</accession>
<dbReference type="PROSITE" id="PS50987">
    <property type="entry name" value="HTH_ARSR_2"/>
    <property type="match status" value="1"/>
</dbReference>
<protein>
    <submittedName>
        <fullName evidence="2">Metalloregulator ArsR/SmtB family transcription factor</fullName>
    </submittedName>
</protein>
<organism evidence="2 3">
    <name type="scientific">Luteolibacter soli</name>
    <dbReference type="NCBI Taxonomy" id="3135280"/>
    <lineage>
        <taxon>Bacteria</taxon>
        <taxon>Pseudomonadati</taxon>
        <taxon>Verrucomicrobiota</taxon>
        <taxon>Verrucomicrobiia</taxon>
        <taxon>Verrucomicrobiales</taxon>
        <taxon>Verrucomicrobiaceae</taxon>
        <taxon>Luteolibacter</taxon>
    </lineage>
</organism>
<dbReference type="RefSeq" id="WP_341407519.1">
    <property type="nucleotide sequence ID" value="NZ_JBBUKT010000013.1"/>
</dbReference>
<gene>
    <name evidence="2" type="ORF">WKV53_24770</name>
</gene>
<dbReference type="InterPro" id="IPR001845">
    <property type="entry name" value="HTH_ArsR_DNA-bd_dom"/>
</dbReference>
<dbReference type="CDD" id="cd00090">
    <property type="entry name" value="HTH_ARSR"/>
    <property type="match status" value="1"/>
</dbReference>
<dbReference type="NCBIfam" id="NF033788">
    <property type="entry name" value="HTH_metalloreg"/>
    <property type="match status" value="1"/>
</dbReference>
<keyword evidence="3" id="KW-1185">Reference proteome</keyword>
<dbReference type="SUPFAM" id="SSF46785">
    <property type="entry name" value="Winged helix' DNA-binding domain"/>
    <property type="match status" value="1"/>
</dbReference>